<dbReference type="CDD" id="cd00093">
    <property type="entry name" value="HTH_XRE"/>
    <property type="match status" value="1"/>
</dbReference>
<dbReference type="InterPro" id="IPR050807">
    <property type="entry name" value="TransReg_Diox_bact_type"/>
</dbReference>
<dbReference type="SMART" id="SM00530">
    <property type="entry name" value="HTH_XRE"/>
    <property type="match status" value="1"/>
</dbReference>
<organism evidence="4 5">
    <name type="scientific">Halobacillus seohaensis</name>
    <dbReference type="NCBI Taxonomy" id="447421"/>
    <lineage>
        <taxon>Bacteria</taxon>
        <taxon>Bacillati</taxon>
        <taxon>Bacillota</taxon>
        <taxon>Bacilli</taxon>
        <taxon>Bacillales</taxon>
        <taxon>Bacillaceae</taxon>
        <taxon>Halobacillus</taxon>
    </lineage>
</organism>
<sequence length="115" mass="13047">MIGDRIKATRKNRGLSMAELAFKTGFAKSYISSIERGIQSNPTIHFVERVASELGVSIYFLMQGATEEESRLLDKDWVVLVVEAMNYGLSKQEFREYLEMSNGMVRKGVNEFVSN</sequence>
<dbReference type="Gene3D" id="1.10.260.40">
    <property type="entry name" value="lambda repressor-like DNA-binding domains"/>
    <property type="match status" value="1"/>
</dbReference>
<evidence type="ECO:0000313" key="5">
    <source>
        <dbReference type="Proteomes" id="UP001596410"/>
    </source>
</evidence>
<dbReference type="PANTHER" id="PTHR46797">
    <property type="entry name" value="HTH-TYPE TRANSCRIPTIONAL REGULATOR"/>
    <property type="match status" value="1"/>
</dbReference>
<dbReference type="Proteomes" id="UP001596410">
    <property type="component" value="Unassembled WGS sequence"/>
</dbReference>
<dbReference type="PANTHER" id="PTHR46797:SF13">
    <property type="entry name" value="HTH-TYPE TRANSCRIPTIONAL REGULATOR SINR"/>
    <property type="match status" value="1"/>
</dbReference>
<reference evidence="5" key="1">
    <citation type="journal article" date="2019" name="Int. J. Syst. Evol. Microbiol.">
        <title>The Global Catalogue of Microorganisms (GCM) 10K type strain sequencing project: providing services to taxonomists for standard genome sequencing and annotation.</title>
        <authorList>
            <consortium name="The Broad Institute Genomics Platform"/>
            <consortium name="The Broad Institute Genome Sequencing Center for Infectious Disease"/>
            <person name="Wu L."/>
            <person name="Ma J."/>
        </authorList>
    </citation>
    <scope>NUCLEOTIDE SEQUENCE [LARGE SCALE GENOMIC DNA]</scope>
    <source>
        <strain evidence="5">CGMCC 4.1621</strain>
    </source>
</reference>
<dbReference type="RefSeq" id="WP_204711840.1">
    <property type="nucleotide sequence ID" value="NZ_JBHSZV010000026.1"/>
</dbReference>
<name>A0ABW2EJH3_9BACI</name>
<dbReference type="InterPro" id="IPR010982">
    <property type="entry name" value="Lambda_DNA-bd_dom_sf"/>
</dbReference>
<dbReference type="InterPro" id="IPR036281">
    <property type="entry name" value="SinR/SinI_dimer_dom_sf"/>
</dbReference>
<dbReference type="InterPro" id="IPR001387">
    <property type="entry name" value="Cro/C1-type_HTH"/>
</dbReference>
<feature type="domain" description="Sin" evidence="3">
    <location>
        <begin position="64"/>
        <end position="102"/>
    </location>
</feature>
<dbReference type="EMBL" id="JBHSZV010000026">
    <property type="protein sequence ID" value="MFC7062323.1"/>
    <property type="molecule type" value="Genomic_DNA"/>
</dbReference>
<dbReference type="PROSITE" id="PS50943">
    <property type="entry name" value="HTH_CROC1"/>
    <property type="match status" value="1"/>
</dbReference>
<protein>
    <submittedName>
        <fullName evidence="4">Helix-turn-helix domain-containing protein</fullName>
    </submittedName>
</protein>
<keyword evidence="5" id="KW-1185">Reference proteome</keyword>
<dbReference type="Pfam" id="PF01381">
    <property type="entry name" value="HTH_3"/>
    <property type="match status" value="1"/>
</dbReference>
<gene>
    <name evidence="4" type="ORF">ACFQIC_10680</name>
</gene>
<dbReference type="Pfam" id="PF08671">
    <property type="entry name" value="SinI"/>
    <property type="match status" value="1"/>
</dbReference>
<evidence type="ECO:0000259" key="2">
    <source>
        <dbReference type="PROSITE" id="PS50943"/>
    </source>
</evidence>
<comment type="caution">
    <text evidence="4">The sequence shown here is derived from an EMBL/GenBank/DDBJ whole genome shotgun (WGS) entry which is preliminary data.</text>
</comment>
<dbReference type="PROSITE" id="PS51500">
    <property type="entry name" value="SIN"/>
    <property type="match status" value="1"/>
</dbReference>
<proteinExistence type="predicted"/>
<dbReference type="SUPFAM" id="SSF47406">
    <property type="entry name" value="SinR repressor dimerisation domain-like"/>
    <property type="match status" value="1"/>
</dbReference>
<dbReference type="InterPro" id="IPR010981">
    <property type="entry name" value="SinR/SinI_dimer_dom"/>
</dbReference>
<evidence type="ECO:0000256" key="1">
    <source>
        <dbReference type="ARBA" id="ARBA00023125"/>
    </source>
</evidence>
<dbReference type="SUPFAM" id="SSF47413">
    <property type="entry name" value="lambda repressor-like DNA-binding domains"/>
    <property type="match status" value="1"/>
</dbReference>
<keyword evidence="1" id="KW-0238">DNA-binding</keyword>
<feature type="domain" description="HTH cro/C1-type" evidence="2">
    <location>
        <begin position="6"/>
        <end position="61"/>
    </location>
</feature>
<evidence type="ECO:0000259" key="3">
    <source>
        <dbReference type="PROSITE" id="PS51500"/>
    </source>
</evidence>
<accession>A0ABW2EJH3</accession>
<evidence type="ECO:0000313" key="4">
    <source>
        <dbReference type="EMBL" id="MFC7062323.1"/>
    </source>
</evidence>